<proteinExistence type="predicted"/>
<keyword evidence="3" id="KW-0804">Transcription</keyword>
<reference evidence="5 6" key="1">
    <citation type="submission" date="2024-03" db="EMBL/GenBank/DDBJ databases">
        <title>Phenotype and Genome Characterization of a Sulfate-Reducing Bacterium Pseudodesulfovibrio sp. strain 5S69, isolated from Petroleum Reservoir in Tatarstan (Russia).</title>
        <authorList>
            <person name="Bidzhieva S.K."/>
            <person name="Kadnikov V."/>
            <person name="Tourova T.P."/>
            <person name="Samigullina S.R."/>
            <person name="Sokolova D.S."/>
            <person name="Poltaraus A.B."/>
            <person name="Avtukh A.N."/>
            <person name="Tereshina V.M."/>
            <person name="Mardanov A.V."/>
            <person name="Nazina T.N."/>
        </authorList>
    </citation>
    <scope>NUCLEOTIDE SEQUENCE [LARGE SCALE GENOMIC DNA]</scope>
    <source>
        <strain evidence="5 6">5S69</strain>
    </source>
</reference>
<evidence type="ECO:0000256" key="3">
    <source>
        <dbReference type="ARBA" id="ARBA00023163"/>
    </source>
</evidence>
<dbReference type="Pfam" id="PF01037">
    <property type="entry name" value="AsnC_trans_reg"/>
    <property type="match status" value="1"/>
</dbReference>
<dbReference type="RefSeq" id="WP_338669691.1">
    <property type="nucleotide sequence ID" value="NZ_CP146609.1"/>
</dbReference>
<dbReference type="Gene3D" id="1.10.10.10">
    <property type="entry name" value="Winged helix-like DNA-binding domain superfamily/Winged helix DNA-binding domain"/>
    <property type="match status" value="1"/>
</dbReference>
<evidence type="ECO:0000256" key="1">
    <source>
        <dbReference type="ARBA" id="ARBA00023015"/>
    </source>
</evidence>
<dbReference type="Gene3D" id="3.30.70.920">
    <property type="match status" value="1"/>
</dbReference>
<evidence type="ECO:0000259" key="4">
    <source>
        <dbReference type="PROSITE" id="PS50956"/>
    </source>
</evidence>
<sequence length="149" mass="16835">MAELDALDKKILDLLMKDGRMPIAQIAQQIELSRVGARERINKLKKRGVITKFIPLIDNIAIGYTCSAFLDIEVGPQSLESVAEELTELDEIMVVYLMTGNVSLHAHALMLDNKHLAEFLRTKIYRIPGITNVNVSVMLKRYKTELNLL</sequence>
<dbReference type="Pfam" id="PF13404">
    <property type="entry name" value="HTH_AsnC-type"/>
    <property type="match status" value="1"/>
</dbReference>
<evidence type="ECO:0000256" key="2">
    <source>
        <dbReference type="ARBA" id="ARBA00023125"/>
    </source>
</evidence>
<feature type="domain" description="HTH asnC-type" evidence="4">
    <location>
        <begin position="4"/>
        <end position="65"/>
    </location>
</feature>
<dbReference type="InterPro" id="IPR019887">
    <property type="entry name" value="Tscrpt_reg_AsnC/Lrp_C"/>
</dbReference>
<dbReference type="InterPro" id="IPR019888">
    <property type="entry name" value="Tscrpt_reg_AsnC-like"/>
</dbReference>
<dbReference type="PANTHER" id="PTHR30154">
    <property type="entry name" value="LEUCINE-RESPONSIVE REGULATORY PROTEIN"/>
    <property type="match status" value="1"/>
</dbReference>
<gene>
    <name evidence="5" type="ORF">V8V93_07220</name>
</gene>
<keyword evidence="2" id="KW-0238">DNA-binding</keyword>
<protein>
    <submittedName>
        <fullName evidence="5">Lrp/AsnC family transcriptional regulator</fullName>
    </submittedName>
</protein>
<organism evidence="5 6">
    <name type="scientific">Pseudodesulfovibrio methanolicus</name>
    <dbReference type="NCBI Taxonomy" id="3126690"/>
    <lineage>
        <taxon>Bacteria</taxon>
        <taxon>Pseudomonadati</taxon>
        <taxon>Thermodesulfobacteriota</taxon>
        <taxon>Desulfovibrionia</taxon>
        <taxon>Desulfovibrionales</taxon>
        <taxon>Desulfovibrionaceae</taxon>
    </lineage>
</organism>
<dbReference type="SMART" id="SM00344">
    <property type="entry name" value="HTH_ASNC"/>
    <property type="match status" value="1"/>
</dbReference>
<dbReference type="Proteomes" id="UP001385389">
    <property type="component" value="Chromosome"/>
</dbReference>
<dbReference type="InterPro" id="IPR036388">
    <property type="entry name" value="WH-like_DNA-bd_sf"/>
</dbReference>
<keyword evidence="1" id="KW-0805">Transcription regulation</keyword>
<dbReference type="InterPro" id="IPR036390">
    <property type="entry name" value="WH_DNA-bd_sf"/>
</dbReference>
<dbReference type="InterPro" id="IPR011008">
    <property type="entry name" value="Dimeric_a/b-barrel"/>
</dbReference>
<evidence type="ECO:0000313" key="5">
    <source>
        <dbReference type="EMBL" id="WWX23995.1"/>
    </source>
</evidence>
<dbReference type="EMBL" id="CP146609">
    <property type="protein sequence ID" value="WWX23995.1"/>
    <property type="molecule type" value="Genomic_DNA"/>
</dbReference>
<dbReference type="PANTHER" id="PTHR30154:SF34">
    <property type="entry name" value="TRANSCRIPTIONAL REGULATOR AZLB"/>
    <property type="match status" value="1"/>
</dbReference>
<dbReference type="InterPro" id="IPR000485">
    <property type="entry name" value="AsnC-type_HTH_dom"/>
</dbReference>
<dbReference type="SUPFAM" id="SSF46785">
    <property type="entry name" value="Winged helix' DNA-binding domain"/>
    <property type="match status" value="1"/>
</dbReference>
<dbReference type="SUPFAM" id="SSF54909">
    <property type="entry name" value="Dimeric alpha+beta barrel"/>
    <property type="match status" value="1"/>
</dbReference>
<keyword evidence="6" id="KW-1185">Reference proteome</keyword>
<name>A0ABZ2IZ69_9BACT</name>
<evidence type="ECO:0000313" key="6">
    <source>
        <dbReference type="Proteomes" id="UP001385389"/>
    </source>
</evidence>
<accession>A0ABZ2IZ69</accession>
<dbReference type="PROSITE" id="PS50956">
    <property type="entry name" value="HTH_ASNC_2"/>
    <property type="match status" value="1"/>
</dbReference>
<dbReference type="PRINTS" id="PR00033">
    <property type="entry name" value="HTHASNC"/>
</dbReference>